<dbReference type="Pfam" id="PF03432">
    <property type="entry name" value="Relaxase"/>
    <property type="match status" value="1"/>
</dbReference>
<evidence type="ECO:0000313" key="3">
    <source>
        <dbReference type="EMBL" id="GII97538.1"/>
    </source>
</evidence>
<proteinExistence type="predicted"/>
<feature type="region of interest" description="Disordered" evidence="1">
    <location>
        <begin position="30"/>
        <end position="54"/>
    </location>
</feature>
<feature type="domain" description="MobA/VirD2-like nuclease" evidence="2">
    <location>
        <begin position="68"/>
        <end position="166"/>
    </location>
</feature>
<evidence type="ECO:0000256" key="1">
    <source>
        <dbReference type="SAM" id="MobiDB-lite"/>
    </source>
</evidence>
<organism evidence="3 4">
    <name type="scientific">Sinosporangium siamense</name>
    <dbReference type="NCBI Taxonomy" id="1367973"/>
    <lineage>
        <taxon>Bacteria</taxon>
        <taxon>Bacillati</taxon>
        <taxon>Actinomycetota</taxon>
        <taxon>Actinomycetes</taxon>
        <taxon>Streptosporangiales</taxon>
        <taxon>Streptosporangiaceae</taxon>
        <taxon>Sinosporangium</taxon>
    </lineage>
</organism>
<name>A0A919RPV2_9ACTN</name>
<evidence type="ECO:0000259" key="2">
    <source>
        <dbReference type="Pfam" id="PF03432"/>
    </source>
</evidence>
<protein>
    <recommendedName>
        <fullName evidence="2">MobA/VirD2-like nuclease domain-containing protein</fullName>
    </recommendedName>
</protein>
<dbReference type="Proteomes" id="UP000606172">
    <property type="component" value="Unassembled WGS sequence"/>
</dbReference>
<sequence length="579" mass="62500">MIGKVLRGAKVAGLLRYLYGPGRAGEHTDPHIVAGWRDPDEVEPPLRPDGSRDFRPLTGLLEQPLAALAGKGDERPVWHCVARAAPGDRILSDAEWAEAARTIVQRTGLAPEGDEDAVRWVAVRHADDHIHIVAVLARQDGTKPSTWNDFYKVRGACRELEGRFGLAATAPGDRTAARRPTRGETESAVRRGWEEPARVVLRRRVQAAAAGAGSAEEFFQALRDAGVLVHRRLDEQDRRRVVGYAVGLPGHANREGRPVWYGGGKLAADLTLPKLQARWGGFRRGSSGAERVSEVSARALLRRSVRSAARNAAGEEDFFRRLREAGVGVRLRHSERDPHEVTGYAVALVEGDGRWFAGGRLGDDLTLPRLRRLWNGSPQESPIGPGKHSAQERQRLWADAARLAADYGRRVGEVEADAVGGLLQIAGDVLGDGGVRRAVQEFDRAVREPFGRVASPAVGGGGVRLAARLLAAARSSSCGSTVAVMTLVSSLQAMVWAVAELRRVQGRMFQAEAAGRAARELDGVLAGARSGRRDRQVVLAEGDFPAPGAVAGRGVFRRSADGRRSVPSYAVRPPSRSTF</sequence>
<dbReference type="AlphaFoldDB" id="A0A919RPV2"/>
<reference evidence="3" key="1">
    <citation type="submission" date="2021-01" db="EMBL/GenBank/DDBJ databases">
        <title>Whole genome shotgun sequence of Sinosporangium siamense NBRC 109515.</title>
        <authorList>
            <person name="Komaki H."/>
            <person name="Tamura T."/>
        </authorList>
    </citation>
    <scope>NUCLEOTIDE SEQUENCE</scope>
    <source>
        <strain evidence="3">NBRC 109515</strain>
    </source>
</reference>
<dbReference type="RefSeq" id="WP_204033980.1">
    <property type="nucleotide sequence ID" value="NZ_BOOW01000062.1"/>
</dbReference>
<comment type="caution">
    <text evidence="3">The sequence shown here is derived from an EMBL/GenBank/DDBJ whole genome shotgun (WGS) entry which is preliminary data.</text>
</comment>
<gene>
    <name evidence="3" type="ORF">Ssi02_77690</name>
</gene>
<feature type="compositionally biased region" description="Basic and acidic residues" evidence="1">
    <location>
        <begin position="44"/>
        <end position="54"/>
    </location>
</feature>
<dbReference type="InterPro" id="IPR005094">
    <property type="entry name" value="Endonuclease_MobA/VirD2"/>
</dbReference>
<dbReference type="EMBL" id="BOOW01000062">
    <property type="protein sequence ID" value="GII97538.1"/>
    <property type="molecule type" value="Genomic_DNA"/>
</dbReference>
<accession>A0A919RPV2</accession>
<keyword evidence="4" id="KW-1185">Reference proteome</keyword>
<evidence type="ECO:0000313" key="4">
    <source>
        <dbReference type="Proteomes" id="UP000606172"/>
    </source>
</evidence>